<dbReference type="Proteomes" id="UP000193719">
    <property type="component" value="Unassembled WGS sequence"/>
</dbReference>
<keyword evidence="6" id="KW-0735">Signal-anchor</keyword>
<keyword evidence="3" id="KW-0328">Glycosyltransferase</keyword>
<keyword evidence="8" id="KW-0472">Membrane</keyword>
<dbReference type="GO" id="GO:0000033">
    <property type="term" value="F:alpha-1,3-mannosyltransferase activity"/>
    <property type="evidence" value="ECO:0007669"/>
    <property type="project" value="TreeGrafter"/>
</dbReference>
<comment type="caution">
    <text evidence="10">The sequence shown here is derived from an EMBL/GenBank/DDBJ whole genome shotgun (WGS) entry which is preliminary data.</text>
</comment>
<dbReference type="InterPro" id="IPR029044">
    <property type="entry name" value="Nucleotide-diphossugar_trans"/>
</dbReference>
<dbReference type="SUPFAM" id="SSF53448">
    <property type="entry name" value="Nucleotide-diphospho-sugar transferases"/>
    <property type="match status" value="1"/>
</dbReference>
<evidence type="ECO:0000256" key="1">
    <source>
        <dbReference type="ARBA" id="ARBA00004606"/>
    </source>
</evidence>
<evidence type="ECO:0008006" key="12">
    <source>
        <dbReference type="Google" id="ProtNLM"/>
    </source>
</evidence>
<dbReference type="OrthoDB" id="430354at2759"/>
<evidence type="ECO:0000256" key="9">
    <source>
        <dbReference type="ARBA" id="ARBA00023180"/>
    </source>
</evidence>
<protein>
    <recommendedName>
        <fullName evidence="12">Nucleotide-diphospho-sugar transferase</fullName>
    </recommendedName>
</protein>
<dbReference type="PANTHER" id="PTHR31392">
    <property type="entry name" value="ALPHA-1,3-MANNOSYLTRANSFERASE MNN1-RELATED"/>
    <property type="match status" value="1"/>
</dbReference>
<proteinExistence type="inferred from homology"/>
<reference evidence="10 11" key="2">
    <citation type="submission" date="2016-08" db="EMBL/GenBank/DDBJ databases">
        <title>Pervasive Adenine N6-methylation of Active Genes in Fungi.</title>
        <authorList>
            <consortium name="DOE Joint Genome Institute"/>
            <person name="Mondo S.J."/>
            <person name="Dannebaum R.O."/>
            <person name="Kuo R.C."/>
            <person name="Labutti K."/>
            <person name="Haridas S."/>
            <person name="Kuo A."/>
            <person name="Salamov A."/>
            <person name="Ahrendt S.R."/>
            <person name="Lipzen A."/>
            <person name="Sullivan W."/>
            <person name="Andreopoulos W.B."/>
            <person name="Clum A."/>
            <person name="Lindquist E."/>
            <person name="Daum C."/>
            <person name="Ramamoorthy G.K."/>
            <person name="Gryganskyi A."/>
            <person name="Culley D."/>
            <person name="Magnuson J.K."/>
            <person name="James T.Y."/>
            <person name="O'Malley M.A."/>
            <person name="Stajich J.E."/>
            <person name="Spatafora J.W."/>
            <person name="Visel A."/>
            <person name="Grigoriev I.V."/>
        </authorList>
    </citation>
    <scope>NUCLEOTIDE SEQUENCE [LARGE SCALE GENOMIC DNA]</scope>
    <source>
        <strain evidence="11">finn</strain>
    </source>
</reference>
<evidence type="ECO:0000256" key="4">
    <source>
        <dbReference type="ARBA" id="ARBA00022679"/>
    </source>
</evidence>
<sequence length="414" mass="49352">MDELKNMNLLREKTDLHRILWERLFGTDIFTYNHILKSIFKYQRENESLFNLYNKVHKNLYPWIYGKRFLAIDELIGSFHGRGIVICTGSFHFKYIQSTIDTLRNLIKTKLPIEVFYNGEDDLTIEEQQILLAYSKVYLSNLEEYFNDDIIKCKNWAIKPFAILASRFTEVILIDADIFFIRDPAELFKSKGYEETGTLFFRDRTISKNIPNESLLWFKEWTKNPLEETKSLRFWNGLTIHEMDSSTIVINKEKAILGLLSVCKLNEYAIRKGIIYRYVYNNKETFWMGFDLAHQHYYMSPQPITFIGSIQPTSQENSIENVFCGHIAHTMEDKQIVFWKGHLEVNEFDNSNMFLDFNSYITEKDNDDRKWSNEPPFCYYIENEEDVILLSKNEKAFINMIIEREYNNRLLYKS</sequence>
<keyword evidence="11" id="KW-1185">Reference proteome</keyword>
<evidence type="ECO:0000256" key="6">
    <source>
        <dbReference type="ARBA" id="ARBA00022968"/>
    </source>
</evidence>
<dbReference type="GO" id="GO:0016020">
    <property type="term" value="C:membrane"/>
    <property type="evidence" value="ECO:0007669"/>
    <property type="project" value="UniProtKB-SubCell"/>
</dbReference>
<evidence type="ECO:0000313" key="11">
    <source>
        <dbReference type="Proteomes" id="UP000193719"/>
    </source>
</evidence>
<dbReference type="GO" id="GO:0006493">
    <property type="term" value="P:protein O-linked glycosylation"/>
    <property type="evidence" value="ECO:0007669"/>
    <property type="project" value="TreeGrafter"/>
</dbReference>
<dbReference type="AlphaFoldDB" id="A0A1Y1V1K1"/>
<reference evidence="10 11" key="1">
    <citation type="submission" date="2016-08" db="EMBL/GenBank/DDBJ databases">
        <title>Genomes of anaerobic fungi encode conserved fungal cellulosomes for biomass hydrolysis.</title>
        <authorList>
            <consortium name="DOE Joint Genome Institute"/>
            <person name="Haitjema C.H."/>
            <person name="Gilmore S.P."/>
            <person name="Henske J.K."/>
            <person name="Solomon K.V."/>
            <person name="De Groot R."/>
            <person name="Kuo A."/>
            <person name="Mondo S.J."/>
            <person name="Salamov A.A."/>
            <person name="Labutti K."/>
            <person name="Zhao Z."/>
            <person name="Chiniquy J."/>
            <person name="Barry K."/>
            <person name="Brewer H.M."/>
            <person name="Purvine S.O."/>
            <person name="Wright A.T."/>
            <person name="Boxma B."/>
            <person name="Van Alen T."/>
            <person name="Hackstein J.H."/>
            <person name="Baker S.E."/>
            <person name="Grigoriev I.V."/>
            <person name="O'Malley M.A."/>
        </authorList>
    </citation>
    <scope>NUCLEOTIDE SEQUENCE [LARGE SCALE GENOMIC DNA]</scope>
    <source>
        <strain evidence="11">finn</strain>
    </source>
</reference>
<keyword evidence="4" id="KW-0808">Transferase</keyword>
<organism evidence="10 11">
    <name type="scientific">Piromyces finnis</name>
    <dbReference type="NCBI Taxonomy" id="1754191"/>
    <lineage>
        <taxon>Eukaryota</taxon>
        <taxon>Fungi</taxon>
        <taxon>Fungi incertae sedis</taxon>
        <taxon>Chytridiomycota</taxon>
        <taxon>Chytridiomycota incertae sedis</taxon>
        <taxon>Neocallimastigomycetes</taxon>
        <taxon>Neocallimastigales</taxon>
        <taxon>Neocallimastigaceae</taxon>
        <taxon>Piromyces</taxon>
    </lineage>
</organism>
<accession>A0A1Y1V1K1</accession>
<dbReference type="InterPro" id="IPR022751">
    <property type="entry name" value="Alpha_mannosyltransferase"/>
</dbReference>
<dbReference type="Pfam" id="PF11051">
    <property type="entry name" value="Mannosyl_trans3"/>
    <property type="match status" value="1"/>
</dbReference>
<keyword evidence="5" id="KW-0812">Transmembrane</keyword>
<keyword evidence="7" id="KW-1133">Transmembrane helix</keyword>
<dbReference type="STRING" id="1754191.A0A1Y1V1K1"/>
<gene>
    <name evidence="10" type="ORF">BCR36DRAFT_585798</name>
</gene>
<evidence type="ECO:0000256" key="2">
    <source>
        <dbReference type="ARBA" id="ARBA00009105"/>
    </source>
</evidence>
<evidence type="ECO:0000256" key="7">
    <source>
        <dbReference type="ARBA" id="ARBA00022989"/>
    </source>
</evidence>
<dbReference type="GO" id="GO:0005794">
    <property type="term" value="C:Golgi apparatus"/>
    <property type="evidence" value="ECO:0007669"/>
    <property type="project" value="TreeGrafter"/>
</dbReference>
<dbReference type="EMBL" id="MCFH01000041">
    <property type="protein sequence ID" value="ORX45183.1"/>
    <property type="molecule type" value="Genomic_DNA"/>
</dbReference>
<evidence type="ECO:0000313" key="10">
    <source>
        <dbReference type="EMBL" id="ORX45183.1"/>
    </source>
</evidence>
<evidence type="ECO:0000256" key="5">
    <source>
        <dbReference type="ARBA" id="ARBA00022692"/>
    </source>
</evidence>
<comment type="similarity">
    <text evidence="2">Belongs to the MNN1/MNT family.</text>
</comment>
<name>A0A1Y1V1K1_9FUNG</name>
<evidence type="ECO:0000256" key="3">
    <source>
        <dbReference type="ARBA" id="ARBA00022676"/>
    </source>
</evidence>
<evidence type="ECO:0000256" key="8">
    <source>
        <dbReference type="ARBA" id="ARBA00023136"/>
    </source>
</evidence>
<keyword evidence="9" id="KW-0325">Glycoprotein</keyword>
<comment type="subcellular location">
    <subcellularLocation>
        <location evidence="1">Membrane</location>
        <topology evidence="1">Single-pass type II membrane protein</topology>
    </subcellularLocation>
</comment>
<dbReference type="PANTHER" id="PTHR31392:SF1">
    <property type="entry name" value="ALPHA-1,3-MANNOSYLTRANSFERASE MNN1-RELATED"/>
    <property type="match status" value="1"/>
</dbReference>